<dbReference type="Proteomes" id="UP000694559">
    <property type="component" value="Unplaced"/>
</dbReference>
<feature type="region of interest" description="Disordered" evidence="1">
    <location>
        <begin position="162"/>
        <end position="187"/>
    </location>
</feature>
<accession>A0A8C7E5E6</accession>
<dbReference type="Ensembl" id="ENSNNAT00000026345.1">
    <property type="protein sequence ID" value="ENSNNAP00000025132.1"/>
    <property type="gene ID" value="ENSNNAG00000016452.1"/>
</dbReference>
<organism evidence="2 3">
    <name type="scientific">Naja naja</name>
    <name type="common">Indian cobra</name>
    <dbReference type="NCBI Taxonomy" id="35670"/>
    <lineage>
        <taxon>Eukaryota</taxon>
        <taxon>Metazoa</taxon>
        <taxon>Chordata</taxon>
        <taxon>Craniata</taxon>
        <taxon>Vertebrata</taxon>
        <taxon>Euteleostomi</taxon>
        <taxon>Lepidosauria</taxon>
        <taxon>Squamata</taxon>
        <taxon>Bifurcata</taxon>
        <taxon>Unidentata</taxon>
        <taxon>Episquamata</taxon>
        <taxon>Toxicofera</taxon>
        <taxon>Serpentes</taxon>
        <taxon>Colubroidea</taxon>
        <taxon>Elapidae</taxon>
        <taxon>Elapinae</taxon>
        <taxon>Naja</taxon>
    </lineage>
</organism>
<evidence type="ECO:0000313" key="2">
    <source>
        <dbReference type="Ensembl" id="ENSNNAP00000025132.1"/>
    </source>
</evidence>
<dbReference type="OrthoDB" id="9625655at2759"/>
<name>A0A8C7E5E6_NAJNA</name>
<reference evidence="2" key="1">
    <citation type="submission" date="2025-08" db="UniProtKB">
        <authorList>
            <consortium name="Ensembl"/>
        </authorList>
    </citation>
    <scope>IDENTIFICATION</scope>
</reference>
<protein>
    <submittedName>
        <fullName evidence="2">Uncharacterized protein</fullName>
    </submittedName>
</protein>
<sequence length="187" mass="18662">MFRGALAILPPPLGLRSVGHPCKLLLGAPLEVIPAFLHLLAGALPAGDAIDLAGNALPDPPAFGHRHPSALGAVKLAIVGSHFLDQDLVLLVRETRLAKTGDLLAVPRHLRPLDPFLRGEGALLPSGPSCPAPGSWVKMLGTARGSQLGAAGLAVTGGGVAAEAGPAAPGSKWKAPSGIAGQGPGSL</sequence>
<evidence type="ECO:0000313" key="3">
    <source>
        <dbReference type="Proteomes" id="UP000694559"/>
    </source>
</evidence>
<reference evidence="2" key="2">
    <citation type="submission" date="2025-09" db="UniProtKB">
        <authorList>
            <consortium name="Ensembl"/>
        </authorList>
    </citation>
    <scope>IDENTIFICATION</scope>
</reference>
<dbReference type="AlphaFoldDB" id="A0A8C7E5E6"/>
<proteinExistence type="predicted"/>
<evidence type="ECO:0000256" key="1">
    <source>
        <dbReference type="SAM" id="MobiDB-lite"/>
    </source>
</evidence>
<keyword evidence="3" id="KW-1185">Reference proteome</keyword>
<dbReference type="GeneTree" id="ENSGT00860000136302"/>